<proteinExistence type="predicted"/>
<accession>A0A0J1IK66</accession>
<dbReference type="SUPFAM" id="SSF52540">
    <property type="entry name" value="P-loop containing nucleoside triphosphate hydrolases"/>
    <property type="match status" value="1"/>
</dbReference>
<dbReference type="InterPro" id="IPR003439">
    <property type="entry name" value="ABC_transporter-like_ATP-bd"/>
</dbReference>
<evidence type="ECO:0000259" key="3">
    <source>
        <dbReference type="PROSITE" id="PS50893"/>
    </source>
</evidence>
<dbReference type="InterPro" id="IPR017871">
    <property type="entry name" value="ABC_transporter-like_CS"/>
</dbReference>
<organism evidence="4 5">
    <name type="scientific">Desulfosporosinus acididurans</name>
    <dbReference type="NCBI Taxonomy" id="476652"/>
    <lineage>
        <taxon>Bacteria</taxon>
        <taxon>Bacillati</taxon>
        <taxon>Bacillota</taxon>
        <taxon>Clostridia</taxon>
        <taxon>Eubacteriales</taxon>
        <taxon>Desulfitobacteriaceae</taxon>
        <taxon>Desulfosporosinus</taxon>
    </lineage>
</organism>
<dbReference type="Proteomes" id="UP000036356">
    <property type="component" value="Unassembled WGS sequence"/>
</dbReference>
<dbReference type="EMBL" id="LDZY01000010">
    <property type="protein sequence ID" value="KLU65116.1"/>
    <property type="molecule type" value="Genomic_DNA"/>
</dbReference>
<dbReference type="Gene3D" id="3.40.50.300">
    <property type="entry name" value="P-loop containing nucleotide triphosphate hydrolases"/>
    <property type="match status" value="1"/>
</dbReference>
<name>A0A0J1IK66_9FIRM</name>
<dbReference type="RefSeq" id="WP_047810893.1">
    <property type="nucleotide sequence ID" value="NZ_LDZY01000010.1"/>
</dbReference>
<evidence type="ECO:0000313" key="4">
    <source>
        <dbReference type="EMBL" id="KLU65116.1"/>
    </source>
</evidence>
<dbReference type="InterPro" id="IPR003593">
    <property type="entry name" value="AAA+_ATPase"/>
</dbReference>
<dbReference type="CDD" id="cd03230">
    <property type="entry name" value="ABC_DR_subfamily_A"/>
    <property type="match status" value="1"/>
</dbReference>
<dbReference type="GO" id="GO:0016887">
    <property type="term" value="F:ATP hydrolysis activity"/>
    <property type="evidence" value="ECO:0007669"/>
    <property type="project" value="InterPro"/>
</dbReference>
<evidence type="ECO:0000313" key="5">
    <source>
        <dbReference type="Proteomes" id="UP000036356"/>
    </source>
</evidence>
<sequence>MSLAIDCQGLIKRFGTYTAVQDVTFQIPQGAIMGFVGPNGAGKTTTIRMLCGVLVPTDGKATVLGFDVKSQPEDIKQRIGYMSQKFSLYDDLTVAENLAFYAGVYNLRGKEAALQKKRVVERIGLGERTSQLVSSLSGGWKQRVALACALLHSPQLLVLDEPTAGVDPVSRRIFWDIIHQLAEEGMTILVSTHYMDEAASCDYLGFVFYGRLIAFGSPEEMKQREGKETLDDLFIYYVEREASEDPRNTKAGSGGAG</sequence>
<dbReference type="PROSITE" id="PS50893">
    <property type="entry name" value="ABC_TRANSPORTER_2"/>
    <property type="match status" value="1"/>
</dbReference>
<evidence type="ECO:0000256" key="2">
    <source>
        <dbReference type="ARBA" id="ARBA00022840"/>
    </source>
</evidence>
<comment type="caution">
    <text evidence="4">The sequence shown here is derived from an EMBL/GenBank/DDBJ whole genome shotgun (WGS) entry which is preliminary data.</text>
</comment>
<keyword evidence="1" id="KW-0547">Nucleotide-binding</keyword>
<protein>
    <submittedName>
        <fullName evidence="4">Putative ABC transporter ATP-binding protein YbhF</fullName>
    </submittedName>
</protein>
<dbReference type="GO" id="GO:0005524">
    <property type="term" value="F:ATP binding"/>
    <property type="evidence" value="ECO:0007669"/>
    <property type="project" value="UniProtKB-KW"/>
</dbReference>
<dbReference type="SMART" id="SM00382">
    <property type="entry name" value="AAA"/>
    <property type="match status" value="1"/>
</dbReference>
<dbReference type="Pfam" id="PF00005">
    <property type="entry name" value="ABC_tran"/>
    <property type="match status" value="1"/>
</dbReference>
<keyword evidence="2 4" id="KW-0067">ATP-binding</keyword>
<dbReference type="PATRIC" id="fig|476652.3.peg.3242"/>
<evidence type="ECO:0000256" key="1">
    <source>
        <dbReference type="ARBA" id="ARBA00022741"/>
    </source>
</evidence>
<gene>
    <name evidence="4" type="primary">ybhF_3</name>
    <name evidence="4" type="ORF">DEAC_c30830</name>
</gene>
<dbReference type="PANTHER" id="PTHR43038">
    <property type="entry name" value="ATP-BINDING CASSETTE, SUB-FAMILY H, MEMBER 1"/>
    <property type="match status" value="1"/>
</dbReference>
<keyword evidence="5" id="KW-1185">Reference proteome</keyword>
<dbReference type="AlphaFoldDB" id="A0A0J1IK66"/>
<dbReference type="InterPro" id="IPR027417">
    <property type="entry name" value="P-loop_NTPase"/>
</dbReference>
<dbReference type="PANTHER" id="PTHR43038:SF3">
    <property type="entry name" value="ABC TRANSPORTER G FAMILY MEMBER 20 ISOFORM X1"/>
    <property type="match status" value="1"/>
</dbReference>
<feature type="domain" description="ABC transporter" evidence="3">
    <location>
        <begin position="5"/>
        <end position="234"/>
    </location>
</feature>
<reference evidence="4 5" key="1">
    <citation type="submission" date="2015-06" db="EMBL/GenBank/DDBJ databases">
        <title>Draft genome of the moderately acidophilic sulfate reducer Candidatus Desulfosporosinus acididurans strain M1.</title>
        <authorList>
            <person name="Poehlein A."/>
            <person name="Petzsch P."/>
            <person name="Johnson B.D."/>
            <person name="Schloemann M."/>
            <person name="Daniel R."/>
            <person name="Muehling M."/>
        </authorList>
    </citation>
    <scope>NUCLEOTIDE SEQUENCE [LARGE SCALE GENOMIC DNA]</scope>
    <source>
        <strain evidence="4 5">M1</strain>
    </source>
</reference>
<dbReference type="STRING" id="476652.DEAC_c30830"/>
<dbReference type="PROSITE" id="PS00211">
    <property type="entry name" value="ABC_TRANSPORTER_1"/>
    <property type="match status" value="1"/>
</dbReference>